<dbReference type="FunFam" id="3.40.250.10:FF:000001">
    <property type="entry name" value="Sulfurtransferase"/>
    <property type="match status" value="1"/>
</dbReference>
<dbReference type="Gene3D" id="3.40.250.10">
    <property type="entry name" value="Rhodanese-like domain"/>
    <property type="match status" value="2"/>
</dbReference>
<dbReference type="Pfam" id="PF00581">
    <property type="entry name" value="Rhodanese"/>
    <property type="match status" value="2"/>
</dbReference>
<dbReference type="PATRIC" id="fig|320778.3.peg.2942"/>
<dbReference type="STRING" id="320778.ABT57_13505"/>
<dbReference type="AlphaFoldDB" id="A0A0J1H858"/>
<dbReference type="GO" id="GO:0004792">
    <property type="term" value="F:thiosulfate-cyanide sulfurtransferase activity"/>
    <property type="evidence" value="ECO:0007669"/>
    <property type="project" value="TreeGrafter"/>
</dbReference>
<dbReference type="RefSeq" id="WP_047885772.1">
    <property type="nucleotide sequence ID" value="NZ_CP071326.1"/>
</dbReference>
<evidence type="ECO:0000256" key="8">
    <source>
        <dbReference type="ARBA" id="ARBA00078354"/>
    </source>
</evidence>
<dbReference type="EMBL" id="LDOU01000015">
    <property type="protein sequence ID" value="KLV07878.1"/>
    <property type="molecule type" value="Genomic_DNA"/>
</dbReference>
<evidence type="ECO:0000256" key="6">
    <source>
        <dbReference type="ARBA" id="ARBA00066832"/>
    </source>
</evidence>
<comment type="catalytic activity">
    <reaction evidence="5">
        <text>2-oxo-3-sulfanylpropanoate + [thioredoxin]-dithiol = [thioredoxin]-disulfide + hydrogen sulfide + pyruvate + H(+)</text>
        <dbReference type="Rhea" id="RHEA:21740"/>
        <dbReference type="Rhea" id="RHEA-COMP:10698"/>
        <dbReference type="Rhea" id="RHEA-COMP:10700"/>
        <dbReference type="ChEBI" id="CHEBI:15361"/>
        <dbReference type="ChEBI" id="CHEBI:15378"/>
        <dbReference type="ChEBI" id="CHEBI:29919"/>
        <dbReference type="ChEBI" id="CHEBI:29950"/>
        <dbReference type="ChEBI" id="CHEBI:50058"/>
        <dbReference type="ChEBI" id="CHEBI:57678"/>
        <dbReference type="EC" id="2.8.1.2"/>
    </reaction>
    <physiologicalReaction direction="left-to-right" evidence="5">
        <dbReference type="Rhea" id="RHEA:21741"/>
    </physiologicalReaction>
</comment>
<feature type="domain" description="Rhodanese" evidence="9">
    <location>
        <begin position="21"/>
        <end position="139"/>
    </location>
</feature>
<dbReference type="PANTHER" id="PTHR11364:SF27">
    <property type="entry name" value="SULFURTRANSFERASE"/>
    <property type="match status" value="1"/>
</dbReference>
<dbReference type="InterPro" id="IPR036873">
    <property type="entry name" value="Rhodanese-like_dom_sf"/>
</dbReference>
<keyword evidence="2" id="KW-0963">Cytoplasm</keyword>
<dbReference type="CDD" id="cd01448">
    <property type="entry name" value="TST_Repeat_1"/>
    <property type="match status" value="1"/>
</dbReference>
<keyword evidence="4" id="KW-0677">Repeat</keyword>
<dbReference type="EC" id="2.8.1.2" evidence="6"/>
<sequence length="283" mass="31458">MSAPLLTSPVVPVSWLAEHLDHPDVVVLDASWFLPGTERNAMAEWQQKRIPGARFFDFDKQIADPDSHLPHMLPSPALFAEEVGKLGITPDSIVVVYDTHGIFSSPRVWWMFRAMGHQSVAVLDGGLPVWEQAGYALQTCPPEYAEPAEYLAVFQPQWVIDADSLHARLSDTSTQVFDARPAARFYALQPEPRAGIRSGHMPNAKSLPFSQLLENGQFLPKEQLMKRFDVLCEPEQHLIFSCGSGVTACILALGAELSGRKKLTVYDGSWSEWGSNNKYPVEV</sequence>
<dbReference type="PANTHER" id="PTHR11364">
    <property type="entry name" value="THIOSULFATE SULFERTANSFERASE"/>
    <property type="match status" value="1"/>
</dbReference>
<evidence type="ECO:0000256" key="3">
    <source>
        <dbReference type="ARBA" id="ARBA00022679"/>
    </source>
</evidence>
<evidence type="ECO:0000259" key="9">
    <source>
        <dbReference type="PROSITE" id="PS50206"/>
    </source>
</evidence>
<keyword evidence="11" id="KW-1185">Reference proteome</keyword>
<dbReference type="PROSITE" id="PS50206">
    <property type="entry name" value="RHODANESE_3"/>
    <property type="match status" value="2"/>
</dbReference>
<evidence type="ECO:0000256" key="2">
    <source>
        <dbReference type="ARBA" id="ARBA00022490"/>
    </source>
</evidence>
<comment type="caution">
    <text evidence="10">The sequence shown here is derived from an EMBL/GenBank/DDBJ whole genome shotgun (WGS) entry which is preliminary data.</text>
</comment>
<protein>
    <recommendedName>
        <fullName evidence="7">3-mercaptopyruvate sulfurtransferase</fullName>
        <ecNumber evidence="6">2.8.1.2</ecNumber>
    </recommendedName>
    <alternativeName>
        <fullName evidence="8">Rhodanese-like protein</fullName>
    </alternativeName>
</protein>
<name>A0A0J1H858_9GAMM</name>
<evidence type="ECO:0000256" key="4">
    <source>
        <dbReference type="ARBA" id="ARBA00022737"/>
    </source>
</evidence>
<evidence type="ECO:0000256" key="5">
    <source>
        <dbReference type="ARBA" id="ARBA00051793"/>
    </source>
</evidence>
<evidence type="ECO:0000313" key="10">
    <source>
        <dbReference type="EMBL" id="KLV07878.1"/>
    </source>
</evidence>
<gene>
    <name evidence="10" type="ORF">ABT57_13505</name>
</gene>
<dbReference type="InterPro" id="IPR045078">
    <property type="entry name" value="TST/MPST-like"/>
</dbReference>
<accession>A0A0J1H858</accession>
<evidence type="ECO:0000313" key="11">
    <source>
        <dbReference type="Proteomes" id="UP000035909"/>
    </source>
</evidence>
<dbReference type="Proteomes" id="UP000035909">
    <property type="component" value="Unassembled WGS sequence"/>
</dbReference>
<organism evidence="10 11">
    <name type="scientific">Photobacterium ganghwense</name>
    <dbReference type="NCBI Taxonomy" id="320778"/>
    <lineage>
        <taxon>Bacteria</taxon>
        <taxon>Pseudomonadati</taxon>
        <taxon>Pseudomonadota</taxon>
        <taxon>Gammaproteobacteria</taxon>
        <taxon>Vibrionales</taxon>
        <taxon>Vibrionaceae</taxon>
        <taxon>Photobacterium</taxon>
    </lineage>
</organism>
<feature type="domain" description="Rhodanese" evidence="9">
    <location>
        <begin position="170"/>
        <end position="282"/>
    </location>
</feature>
<evidence type="ECO:0000256" key="1">
    <source>
        <dbReference type="ARBA" id="ARBA00004496"/>
    </source>
</evidence>
<dbReference type="GO" id="GO:0016784">
    <property type="term" value="F:3-mercaptopyruvate sulfurtransferase activity"/>
    <property type="evidence" value="ECO:0007669"/>
    <property type="project" value="UniProtKB-EC"/>
</dbReference>
<dbReference type="SUPFAM" id="SSF52821">
    <property type="entry name" value="Rhodanese/Cell cycle control phosphatase"/>
    <property type="match status" value="2"/>
</dbReference>
<dbReference type="InterPro" id="IPR001763">
    <property type="entry name" value="Rhodanese-like_dom"/>
</dbReference>
<evidence type="ECO:0000256" key="7">
    <source>
        <dbReference type="ARBA" id="ARBA00070833"/>
    </source>
</evidence>
<dbReference type="SMART" id="SM00450">
    <property type="entry name" value="RHOD"/>
    <property type="match status" value="2"/>
</dbReference>
<dbReference type="GO" id="GO:0005737">
    <property type="term" value="C:cytoplasm"/>
    <property type="evidence" value="ECO:0007669"/>
    <property type="project" value="UniProtKB-SubCell"/>
</dbReference>
<reference evidence="10 11" key="1">
    <citation type="submission" date="2015-05" db="EMBL/GenBank/DDBJ databases">
        <title>Photobacterium galathea sp. nov.</title>
        <authorList>
            <person name="Machado H."/>
            <person name="Gram L."/>
        </authorList>
    </citation>
    <scope>NUCLEOTIDE SEQUENCE [LARGE SCALE GENOMIC DNA]</scope>
    <source>
        <strain evidence="10 11">DSM 22954</strain>
    </source>
</reference>
<comment type="subcellular location">
    <subcellularLocation>
        <location evidence="1">Cytoplasm</location>
    </subcellularLocation>
</comment>
<proteinExistence type="predicted"/>
<dbReference type="OrthoDB" id="9781034at2"/>
<dbReference type="CDD" id="cd01449">
    <property type="entry name" value="TST_Repeat_2"/>
    <property type="match status" value="1"/>
</dbReference>
<keyword evidence="3 10" id="KW-0808">Transferase</keyword>
<dbReference type="FunFam" id="3.40.250.10:FF:000015">
    <property type="entry name" value="Sulfurtransferase"/>
    <property type="match status" value="1"/>
</dbReference>